<evidence type="ECO:0000256" key="10">
    <source>
        <dbReference type="ARBA" id="ARBA00023136"/>
    </source>
</evidence>
<dbReference type="Pfam" id="PF02518">
    <property type="entry name" value="HATPase_c"/>
    <property type="match status" value="1"/>
</dbReference>
<evidence type="ECO:0000259" key="12">
    <source>
        <dbReference type="PROSITE" id="PS50109"/>
    </source>
</evidence>
<feature type="transmembrane region" description="Helical" evidence="11">
    <location>
        <begin position="12"/>
        <end position="30"/>
    </location>
</feature>
<keyword evidence="14" id="KW-1185">Reference proteome</keyword>
<keyword evidence="10 11" id="KW-0472">Membrane</keyword>
<dbReference type="PROSITE" id="PS50109">
    <property type="entry name" value="HIS_KIN"/>
    <property type="match status" value="1"/>
</dbReference>
<reference evidence="13 14" key="1">
    <citation type="submission" date="2020-12" db="EMBL/GenBank/DDBJ databases">
        <title>Vagococcus allomyrinae sp. nov. and Enterococcus lavae sp. nov., isolated from the larvae of Allomyrina dichotoma.</title>
        <authorList>
            <person name="Lee S.D."/>
        </authorList>
    </citation>
    <scope>NUCLEOTIDE SEQUENCE [LARGE SCALE GENOMIC DNA]</scope>
    <source>
        <strain evidence="13 14">BWM-S5</strain>
    </source>
</reference>
<dbReference type="EC" id="2.7.13.3" evidence="3"/>
<dbReference type="CDD" id="cd00082">
    <property type="entry name" value="HisKA"/>
    <property type="match status" value="1"/>
</dbReference>
<dbReference type="InterPro" id="IPR003661">
    <property type="entry name" value="HisK_dim/P_dom"/>
</dbReference>
<dbReference type="EMBL" id="JAEDXU010000001">
    <property type="protein sequence ID" value="MBP1045030.1"/>
    <property type="molecule type" value="Genomic_DNA"/>
</dbReference>
<proteinExistence type="predicted"/>
<keyword evidence="9" id="KW-0902">Two-component regulatory system</keyword>
<feature type="transmembrane region" description="Helical" evidence="11">
    <location>
        <begin position="36"/>
        <end position="53"/>
    </location>
</feature>
<name>A0ABS4CEI3_9ENTE</name>
<keyword evidence="4" id="KW-0597">Phosphoprotein</keyword>
<dbReference type="Gene3D" id="1.10.287.130">
    <property type="match status" value="1"/>
</dbReference>
<dbReference type="Proteomes" id="UP000673375">
    <property type="component" value="Unassembled WGS sequence"/>
</dbReference>
<dbReference type="GO" id="GO:0016301">
    <property type="term" value="F:kinase activity"/>
    <property type="evidence" value="ECO:0007669"/>
    <property type="project" value="UniProtKB-KW"/>
</dbReference>
<dbReference type="InterPro" id="IPR004358">
    <property type="entry name" value="Sig_transdc_His_kin-like_C"/>
</dbReference>
<evidence type="ECO:0000256" key="5">
    <source>
        <dbReference type="ARBA" id="ARBA00022679"/>
    </source>
</evidence>
<evidence type="ECO:0000313" key="13">
    <source>
        <dbReference type="EMBL" id="MBP1045030.1"/>
    </source>
</evidence>
<dbReference type="PANTHER" id="PTHR45528:SF8">
    <property type="entry name" value="HISTIDINE KINASE"/>
    <property type="match status" value="1"/>
</dbReference>
<sequence length="335" mass="38224">MKYLRNKEERILFFSLSILSMIAVSSSFLIDPIAGGITLLLCVIFFLVISYYNRNRYRRIEELTNQIDDILHGSQVLELDAEEGELAILSNQISKMTIRLQEQSSSLQREKEHLASSLTDIAHQLRTPLTTLTMIGDFLSEPELDDRRRKELARELLNMLKRIDQLITILLKIAKLEGQTVQYQPQEVLLKKLLSDSLEPFLIPLELKEMSIQYDGEENISLAIDSSWTQEAIGNIIKNCIEHSDNNSNLQLSYRQNALYTEICISDTGKGIEPEDLPHVFERFYQGKNHHKNSFGVGLSLARMIITQQGGNITVKNLASGGAAFTIRFYKDMLK</sequence>
<keyword evidence="8 11" id="KW-1133">Transmembrane helix</keyword>
<evidence type="ECO:0000256" key="9">
    <source>
        <dbReference type="ARBA" id="ARBA00023012"/>
    </source>
</evidence>
<comment type="subcellular location">
    <subcellularLocation>
        <location evidence="2">Membrane</location>
        <topology evidence="2">Multi-pass membrane protein</topology>
    </subcellularLocation>
</comment>
<dbReference type="InterPro" id="IPR005467">
    <property type="entry name" value="His_kinase_dom"/>
</dbReference>
<dbReference type="Gene3D" id="3.30.565.10">
    <property type="entry name" value="Histidine kinase-like ATPase, C-terminal domain"/>
    <property type="match status" value="1"/>
</dbReference>
<dbReference type="SMART" id="SM00388">
    <property type="entry name" value="HisKA"/>
    <property type="match status" value="1"/>
</dbReference>
<accession>A0ABS4CEI3</accession>
<dbReference type="InterPro" id="IPR050398">
    <property type="entry name" value="HssS/ArlS-like"/>
</dbReference>
<feature type="domain" description="Histidine kinase" evidence="12">
    <location>
        <begin position="120"/>
        <end position="333"/>
    </location>
</feature>
<dbReference type="SUPFAM" id="SSF47384">
    <property type="entry name" value="Homodimeric domain of signal transducing histidine kinase"/>
    <property type="match status" value="1"/>
</dbReference>
<evidence type="ECO:0000256" key="11">
    <source>
        <dbReference type="SAM" id="Phobius"/>
    </source>
</evidence>
<organism evidence="13 14">
    <name type="scientific">Enterococcus larvae</name>
    <dbReference type="NCBI Taxonomy" id="2794352"/>
    <lineage>
        <taxon>Bacteria</taxon>
        <taxon>Bacillati</taxon>
        <taxon>Bacillota</taxon>
        <taxon>Bacilli</taxon>
        <taxon>Lactobacillales</taxon>
        <taxon>Enterococcaceae</taxon>
        <taxon>Enterococcus</taxon>
    </lineage>
</organism>
<gene>
    <name evidence="13" type="ORF">I6N96_01970</name>
</gene>
<dbReference type="InterPro" id="IPR036097">
    <property type="entry name" value="HisK_dim/P_sf"/>
</dbReference>
<dbReference type="RefSeq" id="WP_209555819.1">
    <property type="nucleotide sequence ID" value="NZ_JAEDXU010000001.1"/>
</dbReference>
<comment type="catalytic activity">
    <reaction evidence="1">
        <text>ATP + protein L-histidine = ADP + protein N-phospho-L-histidine.</text>
        <dbReference type="EC" id="2.7.13.3"/>
    </reaction>
</comment>
<keyword evidence="5" id="KW-0808">Transferase</keyword>
<keyword evidence="7 13" id="KW-0418">Kinase</keyword>
<evidence type="ECO:0000256" key="3">
    <source>
        <dbReference type="ARBA" id="ARBA00012438"/>
    </source>
</evidence>
<dbReference type="Pfam" id="PF00512">
    <property type="entry name" value="HisKA"/>
    <property type="match status" value="1"/>
</dbReference>
<evidence type="ECO:0000313" key="14">
    <source>
        <dbReference type="Proteomes" id="UP000673375"/>
    </source>
</evidence>
<evidence type="ECO:0000256" key="4">
    <source>
        <dbReference type="ARBA" id="ARBA00022553"/>
    </source>
</evidence>
<keyword evidence="6 11" id="KW-0812">Transmembrane</keyword>
<dbReference type="PANTHER" id="PTHR45528">
    <property type="entry name" value="SENSOR HISTIDINE KINASE CPXA"/>
    <property type="match status" value="1"/>
</dbReference>
<evidence type="ECO:0000256" key="7">
    <source>
        <dbReference type="ARBA" id="ARBA00022777"/>
    </source>
</evidence>
<dbReference type="SMART" id="SM00387">
    <property type="entry name" value="HATPase_c"/>
    <property type="match status" value="1"/>
</dbReference>
<evidence type="ECO:0000256" key="1">
    <source>
        <dbReference type="ARBA" id="ARBA00000085"/>
    </source>
</evidence>
<protein>
    <recommendedName>
        <fullName evidence="3">histidine kinase</fullName>
        <ecNumber evidence="3">2.7.13.3</ecNumber>
    </recommendedName>
</protein>
<evidence type="ECO:0000256" key="8">
    <source>
        <dbReference type="ARBA" id="ARBA00022989"/>
    </source>
</evidence>
<evidence type="ECO:0000256" key="6">
    <source>
        <dbReference type="ARBA" id="ARBA00022692"/>
    </source>
</evidence>
<dbReference type="SUPFAM" id="SSF55874">
    <property type="entry name" value="ATPase domain of HSP90 chaperone/DNA topoisomerase II/histidine kinase"/>
    <property type="match status" value="1"/>
</dbReference>
<dbReference type="InterPro" id="IPR036890">
    <property type="entry name" value="HATPase_C_sf"/>
</dbReference>
<dbReference type="InterPro" id="IPR003594">
    <property type="entry name" value="HATPase_dom"/>
</dbReference>
<comment type="caution">
    <text evidence="13">The sequence shown here is derived from an EMBL/GenBank/DDBJ whole genome shotgun (WGS) entry which is preliminary data.</text>
</comment>
<dbReference type="PRINTS" id="PR00344">
    <property type="entry name" value="BCTRLSENSOR"/>
</dbReference>
<evidence type="ECO:0000256" key="2">
    <source>
        <dbReference type="ARBA" id="ARBA00004141"/>
    </source>
</evidence>